<evidence type="ECO:0000313" key="2">
    <source>
        <dbReference type="Proteomes" id="UP001628124"/>
    </source>
</evidence>
<dbReference type="RefSeq" id="WP_412708727.1">
    <property type="nucleotide sequence ID" value="NZ_BAABMM010000051.1"/>
</dbReference>
<accession>A0ABP9TWC2</accession>
<keyword evidence="2" id="KW-1185">Reference proteome</keyword>
<dbReference type="Proteomes" id="UP001628124">
    <property type="component" value="Unassembled WGS sequence"/>
</dbReference>
<gene>
    <name evidence="1" type="ORF">KNCP2_14210</name>
</gene>
<reference evidence="1 2" key="1">
    <citation type="journal article" date="2024" name="Microbiol. Immunol.">
        <title>Discovery of a novel spotted fever group Rickettsia, 'Candidatus Rickettsia kedanie,' in unfed larval chigger mites, Leptotrombidium scutellare.</title>
        <authorList>
            <person name="Ogawa M."/>
            <person name="Matsutani M."/>
            <person name="Katayama T."/>
            <person name="Takada N."/>
            <person name="Noda S."/>
            <person name="Takahashi M."/>
            <person name="Kageyama D."/>
            <person name="Hanaoka N."/>
            <person name="Ebihara H."/>
        </authorList>
    </citation>
    <scope>NUCLEOTIDE SEQUENCE [LARGE SCALE GENOMIC DNA]</scope>
    <source>
        <strain evidence="1 2">KNCP2-13</strain>
    </source>
</reference>
<comment type="caution">
    <text evidence="1">The sequence shown here is derived from an EMBL/GenBank/DDBJ whole genome shotgun (WGS) entry which is preliminary data.</text>
</comment>
<dbReference type="EMBL" id="BAABMM010000051">
    <property type="protein sequence ID" value="GAA5253131.1"/>
    <property type="molecule type" value="Genomic_DNA"/>
</dbReference>
<name>A0ABP9TWC2_9RICK</name>
<organism evidence="1 2">
    <name type="scientific">Candidatus Rickettsia kedanie</name>
    <dbReference type="NCBI Taxonomy" id="3115352"/>
    <lineage>
        <taxon>Bacteria</taxon>
        <taxon>Pseudomonadati</taxon>
        <taxon>Pseudomonadota</taxon>
        <taxon>Alphaproteobacteria</taxon>
        <taxon>Rickettsiales</taxon>
        <taxon>Rickettsiaceae</taxon>
        <taxon>Rickettsieae</taxon>
        <taxon>Rickettsia</taxon>
        <taxon>spotted fever group</taxon>
    </lineage>
</organism>
<evidence type="ECO:0000313" key="1">
    <source>
        <dbReference type="EMBL" id="GAA5253131.1"/>
    </source>
</evidence>
<sequence length="70" mass="8117">MNKLGSYIDKTAMQPRQITNTIKHSTHSASALQSLTQQYHNHVIDRLKQHLNDVHSGKEMIRDERTFTSQ</sequence>
<protein>
    <submittedName>
        <fullName evidence="1">Uncharacterized protein</fullName>
    </submittedName>
</protein>
<proteinExistence type="predicted"/>